<comment type="caution">
    <text evidence="1">The sequence shown here is derived from an EMBL/GenBank/DDBJ whole genome shotgun (WGS) entry which is preliminary data.</text>
</comment>
<accession>A0A829X4K9</accession>
<gene>
    <name evidence="1" type="ORF">NBRC3293_2390</name>
</gene>
<protein>
    <submittedName>
        <fullName evidence="1">Uncharacterized protein</fullName>
    </submittedName>
</protein>
<name>A0A829X4K9_GLUOY</name>
<evidence type="ECO:0000313" key="1">
    <source>
        <dbReference type="EMBL" id="GEM17892.1"/>
    </source>
</evidence>
<sequence length="97" mass="11209">MTAEINERLAWTFDNPFYDIPAEDEISIRVAPSPASTEQQKIEEALFLERGMFEEALIWLEDHPDDQSAKDAIEVSEMRITQLERRLEKIRAASNNS</sequence>
<proteinExistence type="predicted"/>
<reference evidence="1 2" key="1">
    <citation type="submission" date="2013-04" db="EMBL/GenBank/DDBJ databases">
        <title>Gluconobacter oxydans NBRC 3293 whole genome sequence.</title>
        <authorList>
            <person name="Matsutani M."/>
            <person name="Yakushi T."/>
            <person name="Matsushita K."/>
        </authorList>
    </citation>
    <scope>NUCLEOTIDE SEQUENCE [LARGE SCALE GENOMIC DNA]</scope>
    <source>
        <strain evidence="1 2">NBRC 3293</strain>
    </source>
</reference>
<dbReference type="EMBL" id="BARJ01000012">
    <property type="protein sequence ID" value="GEM17892.1"/>
    <property type="molecule type" value="Genomic_DNA"/>
</dbReference>
<evidence type="ECO:0000313" key="2">
    <source>
        <dbReference type="Proteomes" id="UP000484858"/>
    </source>
</evidence>
<dbReference type="Proteomes" id="UP000484858">
    <property type="component" value="Unassembled WGS sequence"/>
</dbReference>
<organism evidence="1 2">
    <name type="scientific">Gluconobacter oxydans NBRC 3293</name>
    <dbReference type="NCBI Taxonomy" id="1315969"/>
    <lineage>
        <taxon>Bacteria</taxon>
        <taxon>Pseudomonadati</taxon>
        <taxon>Pseudomonadota</taxon>
        <taxon>Alphaproteobacteria</taxon>
        <taxon>Acetobacterales</taxon>
        <taxon>Acetobacteraceae</taxon>
        <taxon>Gluconobacter</taxon>
    </lineage>
</organism>
<dbReference type="AlphaFoldDB" id="A0A829X4K9"/>